<name>A0A844HI28_9RHOB</name>
<dbReference type="Proteomes" id="UP000449846">
    <property type="component" value="Unassembled WGS sequence"/>
</dbReference>
<organism evidence="2 3">
    <name type="scientific">Paracoccus litorisediminis</name>
    <dbReference type="NCBI Taxonomy" id="2006130"/>
    <lineage>
        <taxon>Bacteria</taxon>
        <taxon>Pseudomonadati</taxon>
        <taxon>Pseudomonadota</taxon>
        <taxon>Alphaproteobacteria</taxon>
        <taxon>Rhodobacterales</taxon>
        <taxon>Paracoccaceae</taxon>
        <taxon>Paracoccus</taxon>
    </lineage>
</organism>
<dbReference type="Pfam" id="PF05901">
    <property type="entry name" value="Excalibur"/>
    <property type="match status" value="1"/>
</dbReference>
<dbReference type="EMBL" id="WMIG01000001">
    <property type="protein sequence ID" value="MTH57875.1"/>
    <property type="molecule type" value="Genomic_DNA"/>
</dbReference>
<reference evidence="2 3" key="1">
    <citation type="submission" date="2019-11" db="EMBL/GenBank/DDBJ databases">
        <authorList>
            <person name="Dong K."/>
        </authorList>
    </citation>
    <scope>NUCLEOTIDE SEQUENCE [LARGE SCALE GENOMIC DNA]</scope>
    <source>
        <strain evidence="2 3">NBRC 112902</strain>
    </source>
</reference>
<sequence>MLLISLRRLSAALRTGSCTALVACGPTVDSSTYGGPDSMRNRSSYALWSELGATSDTRTIMLLEAELAARGETQSPSGSEYLGRKTSGTVGRRSYARSEAISGDRNCSDFTSGAEAQRFFLATGGPVSDLHGLDRDGDGNACEWGKTLRSSVSSHRQYVARQTSAARSYQSSSRCYVGPRGGSYTITPSGSKNYGGC</sequence>
<evidence type="ECO:0000259" key="1">
    <source>
        <dbReference type="Pfam" id="PF05901"/>
    </source>
</evidence>
<proteinExistence type="predicted"/>
<comment type="caution">
    <text evidence="2">The sequence shown here is derived from an EMBL/GenBank/DDBJ whole genome shotgun (WGS) entry which is preliminary data.</text>
</comment>
<dbReference type="InterPro" id="IPR008613">
    <property type="entry name" value="Excalibur_Ca-bd_domain"/>
</dbReference>
<evidence type="ECO:0000313" key="3">
    <source>
        <dbReference type="Proteomes" id="UP000449846"/>
    </source>
</evidence>
<gene>
    <name evidence="2" type="ORF">GL300_01490</name>
</gene>
<dbReference type="OrthoDB" id="7951357at2"/>
<keyword evidence="3" id="KW-1185">Reference proteome</keyword>
<accession>A0A844HI28</accession>
<dbReference type="AlphaFoldDB" id="A0A844HI28"/>
<protein>
    <recommendedName>
        <fullName evidence="1">Excalibur calcium-binding domain-containing protein</fullName>
    </recommendedName>
</protein>
<feature type="domain" description="Excalibur calcium-binding" evidence="1">
    <location>
        <begin position="105"/>
        <end position="143"/>
    </location>
</feature>
<evidence type="ECO:0000313" key="2">
    <source>
        <dbReference type="EMBL" id="MTH57875.1"/>
    </source>
</evidence>